<feature type="region of interest" description="Disordered" evidence="2">
    <location>
        <begin position="57"/>
        <end position="85"/>
    </location>
</feature>
<keyword evidence="3" id="KW-0732">Signal</keyword>
<protein>
    <recommendedName>
        <fullName evidence="4">Capsule synthesis protein CapA domain-containing protein</fullName>
    </recommendedName>
</protein>
<evidence type="ECO:0000256" key="3">
    <source>
        <dbReference type="SAM" id="SignalP"/>
    </source>
</evidence>
<comment type="similarity">
    <text evidence="1">Belongs to the CapA family.</text>
</comment>
<evidence type="ECO:0000313" key="6">
    <source>
        <dbReference type="Proteomes" id="UP000228921"/>
    </source>
</evidence>
<accession>A0A2M8P2Z5</accession>
<evidence type="ECO:0000313" key="5">
    <source>
        <dbReference type="EMBL" id="PJF31922.1"/>
    </source>
</evidence>
<sequence length="604" mass="65763">MKTLRTAYRGALWLLCALLLSGCFARGTRPPMTPTFNALAPEVSPMATPLQPQVTLEPTPFTPEPAPPTTGGIAQQPTPLPPPTQPAPPTGAIRVFIAEGVPPALAAAFTPLLTNRQVVLSDLPSSQVQLIRVAPNTPTPLLARWVYVPVVPFLSTAERISISDIQRFWRGDIAALAALSEGGQPPVLVMTEEIRRWLVSGLGEPAPNVPTEVVLEEILAPRLWELRSAWSILPFEKLNPTLKALTVDGVNILSRSVSVDQWAMTDTFGVIGTDAAALQTVTQAILAAGTWQATNRDPTRLTSLILTGVTALTRATAWKMETQGILYPARDIAPFFAEADILHTSNEVAFAKNCPYPDPASQSLIFCSREKYFELLLNIGVNVIELTGNHVNDWGTDALLNTLAIYEAHSIPYFGGGKNTADAQRAAIRVHNGNMIAFIGCNAVGPRGAWATEARPGAARCDDEYLSREIPRLKALADIVVMTIQYQELYQYNAPPAQDAFFRKYAAMGADVVIGSQAHQPQGFAFTAWQGGAFIHFGLGNLFFDQMQSLGTRQMFADKLTIYDGRLLSVTLFTGLIEDYARPRPMTEPERAAFLRTIFKASGW</sequence>
<feature type="domain" description="Capsule synthesis protein CapA" evidence="4">
    <location>
        <begin position="303"/>
        <end position="546"/>
    </location>
</feature>
<gene>
    <name evidence="5" type="ORF">CUN51_02985</name>
</gene>
<dbReference type="PROSITE" id="PS51257">
    <property type="entry name" value="PROKAR_LIPOPROTEIN"/>
    <property type="match status" value="1"/>
</dbReference>
<comment type="caution">
    <text evidence="5">The sequence shown here is derived from an EMBL/GenBank/DDBJ whole genome shotgun (WGS) entry which is preliminary data.</text>
</comment>
<dbReference type="AlphaFoldDB" id="A0A2M8P2Z5"/>
<dbReference type="SUPFAM" id="SSF56300">
    <property type="entry name" value="Metallo-dependent phosphatases"/>
    <property type="match status" value="1"/>
</dbReference>
<dbReference type="Gene3D" id="3.60.21.10">
    <property type="match status" value="1"/>
</dbReference>
<dbReference type="InterPro" id="IPR029052">
    <property type="entry name" value="Metallo-depent_PP-like"/>
</dbReference>
<dbReference type="Proteomes" id="UP000228921">
    <property type="component" value="Unassembled WGS sequence"/>
</dbReference>
<evidence type="ECO:0000259" key="4">
    <source>
        <dbReference type="SMART" id="SM00854"/>
    </source>
</evidence>
<dbReference type="InterPro" id="IPR052169">
    <property type="entry name" value="CW_Biosynth-Accessory"/>
</dbReference>
<reference evidence="5 6" key="1">
    <citation type="submission" date="2017-11" db="EMBL/GenBank/DDBJ databases">
        <title>Evolution of Phototrophy in the Chloroflexi Phylum Driven by Horizontal Gene Transfer.</title>
        <authorList>
            <person name="Ward L.M."/>
            <person name="Hemp J."/>
            <person name="Shih P.M."/>
            <person name="Mcglynn S.E."/>
            <person name="Fischer W."/>
        </authorList>
    </citation>
    <scope>NUCLEOTIDE SEQUENCE [LARGE SCALE GENOMIC DNA]</scope>
    <source>
        <strain evidence="5">CP2_2F</strain>
    </source>
</reference>
<dbReference type="Pfam" id="PF09587">
    <property type="entry name" value="PGA_cap"/>
    <property type="match status" value="1"/>
</dbReference>
<feature type="chain" id="PRO_5014766996" description="Capsule synthesis protein CapA domain-containing protein" evidence="3">
    <location>
        <begin position="26"/>
        <end position="604"/>
    </location>
</feature>
<evidence type="ECO:0000256" key="2">
    <source>
        <dbReference type="SAM" id="MobiDB-lite"/>
    </source>
</evidence>
<dbReference type="EMBL" id="PGTK01000002">
    <property type="protein sequence ID" value="PJF31922.1"/>
    <property type="molecule type" value="Genomic_DNA"/>
</dbReference>
<feature type="signal peptide" evidence="3">
    <location>
        <begin position="1"/>
        <end position="25"/>
    </location>
</feature>
<proteinExistence type="inferred from homology"/>
<dbReference type="PANTHER" id="PTHR33393:SF13">
    <property type="entry name" value="PGA BIOSYNTHESIS PROTEIN CAPA"/>
    <property type="match status" value="1"/>
</dbReference>
<dbReference type="InterPro" id="IPR019079">
    <property type="entry name" value="Capsule_synth_CapA"/>
</dbReference>
<name>A0A2M8P2Z5_9CHLR</name>
<organism evidence="5 6">
    <name type="scientific">Candidatus Thermofonsia Clade 1 bacterium</name>
    <dbReference type="NCBI Taxonomy" id="2364210"/>
    <lineage>
        <taxon>Bacteria</taxon>
        <taxon>Bacillati</taxon>
        <taxon>Chloroflexota</taxon>
        <taxon>Candidatus Thermofontia</taxon>
        <taxon>Candidatus Thermofonsia Clade 1</taxon>
    </lineage>
</organism>
<dbReference type="PANTHER" id="PTHR33393">
    <property type="entry name" value="POLYGLUTAMINE SYNTHESIS ACCESSORY PROTEIN RV0574C-RELATED"/>
    <property type="match status" value="1"/>
</dbReference>
<dbReference type="SMART" id="SM00854">
    <property type="entry name" value="PGA_cap"/>
    <property type="match status" value="1"/>
</dbReference>
<evidence type="ECO:0000256" key="1">
    <source>
        <dbReference type="ARBA" id="ARBA00005662"/>
    </source>
</evidence>